<organism evidence="2 3">
    <name type="scientific">Heterodermia speciosa</name>
    <dbReference type="NCBI Taxonomy" id="116794"/>
    <lineage>
        <taxon>Eukaryota</taxon>
        <taxon>Fungi</taxon>
        <taxon>Dikarya</taxon>
        <taxon>Ascomycota</taxon>
        <taxon>Pezizomycotina</taxon>
        <taxon>Lecanoromycetes</taxon>
        <taxon>OSLEUM clade</taxon>
        <taxon>Lecanoromycetidae</taxon>
        <taxon>Caliciales</taxon>
        <taxon>Physciaceae</taxon>
        <taxon>Heterodermia</taxon>
    </lineage>
</organism>
<sequence>MLFLNLHIILLLLGKLTSAQWLEPRTAEEKPSNTLRRRVTIPNPYPVPDSPYSIDFQNVGPILGPQLEVQTFLSNALDDVVRYIPNHGDAPLPIWWGDFHVHGFEFIEAPYEFVLRTVVNGLTYNDTTKVLAAFSLKSRFDGPRQRRADVFDTITGDIVGVGTLSRGAFGNASRNTTLQLGPIPNPYVLSDSDLSLDFEQRSSYLVPNDVVNCIVSARQRITRRISEQGETRVTIPSIWFRWKSVEFWVFVEQGPRGVTLTDTLAILDAFAMKSGREGFWIRWANIVLTEGGQMVGQALLGRADPAVGRGAGNRTTSLESYRRARRRLLT</sequence>
<comment type="caution">
    <text evidence="2">The sequence shown here is derived from an EMBL/GenBank/DDBJ whole genome shotgun (WGS) entry which is preliminary data.</text>
</comment>
<feature type="signal peptide" evidence="1">
    <location>
        <begin position="1"/>
        <end position="19"/>
    </location>
</feature>
<keyword evidence="3" id="KW-1185">Reference proteome</keyword>
<dbReference type="EMBL" id="CAJPDS010000044">
    <property type="protein sequence ID" value="CAF9927403.1"/>
    <property type="molecule type" value="Genomic_DNA"/>
</dbReference>
<dbReference type="OrthoDB" id="5324622at2759"/>
<name>A0A8H3FT91_9LECA</name>
<keyword evidence="1" id="KW-0732">Signal</keyword>
<reference evidence="2" key="1">
    <citation type="submission" date="2021-03" db="EMBL/GenBank/DDBJ databases">
        <authorList>
            <person name="Tagirdzhanova G."/>
        </authorList>
    </citation>
    <scope>NUCLEOTIDE SEQUENCE</scope>
</reference>
<evidence type="ECO:0000256" key="1">
    <source>
        <dbReference type="SAM" id="SignalP"/>
    </source>
</evidence>
<proteinExistence type="predicted"/>
<gene>
    <name evidence="2" type="ORF">HETSPECPRED_006577</name>
</gene>
<evidence type="ECO:0000313" key="2">
    <source>
        <dbReference type="EMBL" id="CAF9927403.1"/>
    </source>
</evidence>
<protein>
    <submittedName>
        <fullName evidence="2">Uncharacterized protein</fullName>
    </submittedName>
</protein>
<dbReference type="Proteomes" id="UP000664521">
    <property type="component" value="Unassembled WGS sequence"/>
</dbReference>
<evidence type="ECO:0000313" key="3">
    <source>
        <dbReference type="Proteomes" id="UP000664521"/>
    </source>
</evidence>
<feature type="chain" id="PRO_5034307799" evidence="1">
    <location>
        <begin position="20"/>
        <end position="330"/>
    </location>
</feature>
<dbReference type="AlphaFoldDB" id="A0A8H3FT91"/>
<accession>A0A8H3FT91</accession>